<evidence type="ECO:0000313" key="4">
    <source>
        <dbReference type="Proteomes" id="UP000465866"/>
    </source>
</evidence>
<evidence type="ECO:0000259" key="2">
    <source>
        <dbReference type="Pfam" id="PF20091"/>
    </source>
</evidence>
<feature type="compositionally biased region" description="Basic and acidic residues" evidence="1">
    <location>
        <begin position="479"/>
        <end position="496"/>
    </location>
</feature>
<dbReference type="Pfam" id="PF20091">
    <property type="entry name" value="Abhydrolase_10"/>
    <property type="match status" value="1"/>
</dbReference>
<dbReference type="Proteomes" id="UP000465866">
    <property type="component" value="Chromosome"/>
</dbReference>
<feature type="domain" description="Alpha/beta hydrolase" evidence="2">
    <location>
        <begin position="21"/>
        <end position="454"/>
    </location>
</feature>
<dbReference type="KEGG" id="mcoo:MCOO_33380"/>
<dbReference type="EMBL" id="AP022569">
    <property type="protein sequence ID" value="BBX47323.1"/>
    <property type="molecule type" value="Genomic_DNA"/>
</dbReference>
<organism evidence="3 4">
    <name type="scientific">Mycobacterium cookii</name>
    <dbReference type="NCBI Taxonomy" id="1775"/>
    <lineage>
        <taxon>Bacteria</taxon>
        <taxon>Bacillati</taxon>
        <taxon>Actinomycetota</taxon>
        <taxon>Actinomycetes</taxon>
        <taxon>Mycobacteriales</taxon>
        <taxon>Mycobacteriaceae</taxon>
        <taxon>Mycobacterium</taxon>
    </lineage>
</organism>
<evidence type="ECO:0000256" key="1">
    <source>
        <dbReference type="SAM" id="MobiDB-lite"/>
    </source>
</evidence>
<gene>
    <name evidence="3" type="ORF">MCOO_33380</name>
</gene>
<evidence type="ECO:0000313" key="3">
    <source>
        <dbReference type="EMBL" id="BBX47323.1"/>
    </source>
</evidence>
<keyword evidence="4" id="KW-1185">Reference proteome</keyword>
<proteinExistence type="predicted"/>
<sequence>MPIGDALPAFTPMPGKPALLLGAFDMADVGYAAEEFFVSGTASSYSPVTELGPDGRWTVTPSDTADFTTRIVVLTPADRARFNGTVLVEWLNVSGGIDAPAVWMMAHREMMRAGYGYVAVSAQRVGVEGGANLMGIDMSLKSQDKQRYSPLHHPGDGYSYDIFSLAGQLVRDVLSDLEVEHLIAVGESQSALFLTTYINAVDPLAQVYEGFLVHSRFGPAAPLDGGSIFGALEDPTSPAIRFRPDLRVPVFTIITETDLFGARRPGYHGARQPDTQRLRVWEIAGTAHADNYTIQVAPIDSGFAALADIVAAYAPTDLLMGQQLDHCINFAPQHHYVLQAALSQLRDWVRTGWLPPSGAPIELQDGEPVFDEHGLALGGVRTPWVDVPLARTSGVGGEETTMSSIFGSGEPFDAATVRRLYPGGAADYLGRFTASLDAAIQAGFILVADREEIVQLAAATFPEPRRLERGSLEGQAEQGPRHAEQEVQRDQDQAQK</sequence>
<reference evidence="3 4" key="1">
    <citation type="journal article" date="2019" name="Emerg. Microbes Infect.">
        <title>Comprehensive subspecies identification of 175 nontuberculous mycobacteria species based on 7547 genomic profiles.</title>
        <authorList>
            <person name="Matsumoto Y."/>
            <person name="Kinjo T."/>
            <person name="Motooka D."/>
            <person name="Nabeya D."/>
            <person name="Jung N."/>
            <person name="Uechi K."/>
            <person name="Horii T."/>
            <person name="Iida T."/>
            <person name="Fujita J."/>
            <person name="Nakamura S."/>
        </authorList>
    </citation>
    <scope>NUCLEOTIDE SEQUENCE [LARGE SCALE GENOMIC DNA]</scope>
    <source>
        <strain evidence="3 4">JCM 12404</strain>
    </source>
</reference>
<accession>A0A7I7KZK5</accession>
<dbReference type="InterPro" id="IPR045394">
    <property type="entry name" value="Abhydrolase_dom"/>
</dbReference>
<name>A0A7I7KZK5_9MYCO</name>
<protein>
    <recommendedName>
        <fullName evidence="2">Alpha/beta hydrolase domain-containing protein</fullName>
    </recommendedName>
</protein>
<feature type="region of interest" description="Disordered" evidence="1">
    <location>
        <begin position="464"/>
        <end position="496"/>
    </location>
</feature>
<dbReference type="AlphaFoldDB" id="A0A7I7KZK5"/>